<dbReference type="InterPro" id="IPR013766">
    <property type="entry name" value="Thioredoxin_domain"/>
</dbReference>
<accession>D5EQJ1</accession>
<gene>
    <name evidence="2" type="ordered locus">Caka_2790</name>
</gene>
<dbReference type="STRING" id="583355.Caka_2790"/>
<dbReference type="HOGENOM" id="CLU_132019_0_0_0"/>
<organism evidence="2 3">
    <name type="scientific">Coraliomargarita akajimensis (strain DSM 45221 / IAM 15411 / JCM 23193 / KCTC 12865 / 04OKA010-24)</name>
    <dbReference type="NCBI Taxonomy" id="583355"/>
    <lineage>
        <taxon>Bacteria</taxon>
        <taxon>Pseudomonadati</taxon>
        <taxon>Verrucomicrobiota</taxon>
        <taxon>Opitutia</taxon>
        <taxon>Puniceicoccales</taxon>
        <taxon>Coraliomargaritaceae</taxon>
        <taxon>Coraliomargarita</taxon>
    </lineage>
</organism>
<dbReference type="SUPFAM" id="SSF52833">
    <property type="entry name" value="Thioredoxin-like"/>
    <property type="match status" value="1"/>
</dbReference>
<sequence length="201" mass="22425">MGIYFTLTVLSNEVASLLVINRMNSMKLRSGGTIPAITLPLLGGGRVTLGQRRYPENWQVIFVYRGLHCPLCKRYLGKLKTLKEGFEAAGAELLAISGDPEERAQAMIEETGLDIPVAYDLSIEQMQELGLYISNPRSPEETDRPFAEPAMYAINEKGLIHLIDLSNTPFNRSDLDELLDTVEWVRANNYPIRGTYCEGTA</sequence>
<evidence type="ECO:0000259" key="1">
    <source>
        <dbReference type="PROSITE" id="PS51352"/>
    </source>
</evidence>
<evidence type="ECO:0000313" key="2">
    <source>
        <dbReference type="EMBL" id="ADE55805.1"/>
    </source>
</evidence>
<dbReference type="Pfam" id="PF00578">
    <property type="entry name" value="AhpC-TSA"/>
    <property type="match status" value="1"/>
</dbReference>
<dbReference type="eggNOG" id="COG1225">
    <property type="taxonomic scope" value="Bacteria"/>
</dbReference>
<dbReference type="AlphaFoldDB" id="D5EQJ1"/>
<dbReference type="PROSITE" id="PS51352">
    <property type="entry name" value="THIOREDOXIN_2"/>
    <property type="match status" value="1"/>
</dbReference>
<dbReference type="EMBL" id="CP001998">
    <property type="protein sequence ID" value="ADE55805.1"/>
    <property type="molecule type" value="Genomic_DNA"/>
</dbReference>
<dbReference type="KEGG" id="caa:Caka_2790"/>
<proteinExistence type="predicted"/>
<dbReference type="GO" id="GO:0016491">
    <property type="term" value="F:oxidoreductase activity"/>
    <property type="evidence" value="ECO:0007669"/>
    <property type="project" value="InterPro"/>
</dbReference>
<dbReference type="Proteomes" id="UP000000925">
    <property type="component" value="Chromosome"/>
</dbReference>
<evidence type="ECO:0000313" key="3">
    <source>
        <dbReference type="Proteomes" id="UP000000925"/>
    </source>
</evidence>
<reference evidence="2 3" key="1">
    <citation type="journal article" date="2010" name="Stand. Genomic Sci.">
        <title>Complete genome sequence of Coraliomargarita akajimensis type strain (04OKA010-24).</title>
        <authorList>
            <person name="Mavromatis K."/>
            <person name="Abt B."/>
            <person name="Brambilla E."/>
            <person name="Lapidus A."/>
            <person name="Copeland A."/>
            <person name="Deshpande S."/>
            <person name="Nolan M."/>
            <person name="Lucas S."/>
            <person name="Tice H."/>
            <person name="Cheng J.F."/>
            <person name="Han C."/>
            <person name="Detter J.C."/>
            <person name="Woyke T."/>
            <person name="Goodwin L."/>
            <person name="Pitluck S."/>
            <person name="Held B."/>
            <person name="Brettin T."/>
            <person name="Tapia R."/>
            <person name="Ivanova N."/>
            <person name="Mikhailova N."/>
            <person name="Pati A."/>
            <person name="Liolios K."/>
            <person name="Chen A."/>
            <person name="Palaniappan K."/>
            <person name="Land M."/>
            <person name="Hauser L."/>
            <person name="Chang Y.J."/>
            <person name="Jeffries C.D."/>
            <person name="Rohde M."/>
            <person name="Goker M."/>
            <person name="Bristow J."/>
            <person name="Eisen J.A."/>
            <person name="Markowitz V."/>
            <person name="Hugenholtz P."/>
            <person name="Klenk H.P."/>
            <person name="Kyrpides N.C."/>
        </authorList>
    </citation>
    <scope>NUCLEOTIDE SEQUENCE [LARGE SCALE GENOMIC DNA]</scope>
    <source>
        <strain evidence="3">DSM 45221 / IAM 15411 / JCM 23193 / KCTC 12865</strain>
    </source>
</reference>
<dbReference type="InterPro" id="IPR000866">
    <property type="entry name" value="AhpC/TSA"/>
</dbReference>
<dbReference type="GO" id="GO:0016209">
    <property type="term" value="F:antioxidant activity"/>
    <property type="evidence" value="ECO:0007669"/>
    <property type="project" value="InterPro"/>
</dbReference>
<protein>
    <submittedName>
        <fullName evidence="2">Alkyl hydroperoxide reductase/ Thiol specific antioxidant/ Mal allergen</fullName>
    </submittedName>
</protein>
<dbReference type="InterPro" id="IPR036249">
    <property type="entry name" value="Thioredoxin-like_sf"/>
</dbReference>
<dbReference type="CDD" id="cd02970">
    <property type="entry name" value="PRX_like2"/>
    <property type="match status" value="1"/>
</dbReference>
<keyword evidence="3" id="KW-1185">Reference proteome</keyword>
<name>D5EQJ1_CORAD</name>
<feature type="domain" description="Thioredoxin" evidence="1">
    <location>
        <begin position="28"/>
        <end position="187"/>
    </location>
</feature>
<dbReference type="Gene3D" id="3.40.30.10">
    <property type="entry name" value="Glutaredoxin"/>
    <property type="match status" value="1"/>
</dbReference>